<dbReference type="AlphaFoldDB" id="A0A9Q1QMW1"/>
<evidence type="ECO:0000259" key="1">
    <source>
        <dbReference type="PROSITE" id="PS50076"/>
    </source>
</evidence>
<dbReference type="PANTHER" id="PTHR44743">
    <property type="entry name" value="PUTATIVE, EXPRESSED-RELATED"/>
    <property type="match status" value="1"/>
</dbReference>
<dbReference type="Pfam" id="PF00226">
    <property type="entry name" value="DnaJ"/>
    <property type="match status" value="1"/>
</dbReference>
<dbReference type="InterPro" id="IPR018253">
    <property type="entry name" value="DnaJ_domain_CS"/>
</dbReference>
<sequence length="170" mass="19607">MRCRIWEDMEAEFGSESYYAVLGVSRNASIDEIRRAYRKLAMQWHPDKWARTPSLLGEAKRKFQRIQEAYSVLSDARKRAVYDAGMYDPTEEEDEGFCDFMQEMLSLMRQVREEVMLLQYSLPFPNQELALDGADEATIHIFSSLEPWGVGMDVGIVNDVVIMFAVSNVC</sequence>
<dbReference type="InterPro" id="IPR001623">
    <property type="entry name" value="DnaJ_domain"/>
</dbReference>
<dbReference type="EMBL" id="JAKOGI010000036">
    <property type="protein sequence ID" value="KAJ8447659.1"/>
    <property type="molecule type" value="Genomic_DNA"/>
</dbReference>
<evidence type="ECO:0000313" key="3">
    <source>
        <dbReference type="Proteomes" id="UP001153076"/>
    </source>
</evidence>
<organism evidence="2 3">
    <name type="scientific">Carnegiea gigantea</name>
    <dbReference type="NCBI Taxonomy" id="171969"/>
    <lineage>
        <taxon>Eukaryota</taxon>
        <taxon>Viridiplantae</taxon>
        <taxon>Streptophyta</taxon>
        <taxon>Embryophyta</taxon>
        <taxon>Tracheophyta</taxon>
        <taxon>Spermatophyta</taxon>
        <taxon>Magnoliopsida</taxon>
        <taxon>eudicotyledons</taxon>
        <taxon>Gunneridae</taxon>
        <taxon>Pentapetalae</taxon>
        <taxon>Caryophyllales</taxon>
        <taxon>Cactineae</taxon>
        <taxon>Cactaceae</taxon>
        <taxon>Cactoideae</taxon>
        <taxon>Echinocereeae</taxon>
        <taxon>Carnegiea</taxon>
    </lineage>
</organism>
<dbReference type="PRINTS" id="PR00625">
    <property type="entry name" value="JDOMAIN"/>
</dbReference>
<proteinExistence type="predicted"/>
<dbReference type="SMART" id="SM00271">
    <property type="entry name" value="DnaJ"/>
    <property type="match status" value="1"/>
</dbReference>
<gene>
    <name evidence="2" type="ORF">Cgig2_031713</name>
</gene>
<dbReference type="CDD" id="cd06257">
    <property type="entry name" value="DnaJ"/>
    <property type="match status" value="1"/>
</dbReference>
<dbReference type="OrthoDB" id="10250354at2759"/>
<dbReference type="PROSITE" id="PS50076">
    <property type="entry name" value="DNAJ_2"/>
    <property type="match status" value="1"/>
</dbReference>
<evidence type="ECO:0000313" key="2">
    <source>
        <dbReference type="EMBL" id="KAJ8447659.1"/>
    </source>
</evidence>
<protein>
    <recommendedName>
        <fullName evidence="1">J domain-containing protein</fullName>
    </recommendedName>
</protein>
<dbReference type="Gene3D" id="1.10.287.110">
    <property type="entry name" value="DnaJ domain"/>
    <property type="match status" value="1"/>
</dbReference>
<comment type="caution">
    <text evidence="2">The sequence shown here is derived from an EMBL/GenBank/DDBJ whole genome shotgun (WGS) entry which is preliminary data.</text>
</comment>
<keyword evidence="3" id="KW-1185">Reference proteome</keyword>
<dbReference type="Proteomes" id="UP001153076">
    <property type="component" value="Unassembled WGS sequence"/>
</dbReference>
<dbReference type="InterPro" id="IPR036869">
    <property type="entry name" value="J_dom_sf"/>
</dbReference>
<dbReference type="SUPFAM" id="SSF46565">
    <property type="entry name" value="Chaperone J-domain"/>
    <property type="match status" value="1"/>
</dbReference>
<accession>A0A9Q1QMW1</accession>
<name>A0A9Q1QMW1_9CARY</name>
<dbReference type="PROSITE" id="PS00636">
    <property type="entry name" value="DNAJ_1"/>
    <property type="match status" value="1"/>
</dbReference>
<reference evidence="2" key="1">
    <citation type="submission" date="2022-04" db="EMBL/GenBank/DDBJ databases">
        <title>Carnegiea gigantea Genome sequencing and assembly v2.</title>
        <authorList>
            <person name="Copetti D."/>
            <person name="Sanderson M.J."/>
            <person name="Burquez A."/>
            <person name="Wojciechowski M.F."/>
        </authorList>
    </citation>
    <scope>NUCLEOTIDE SEQUENCE</scope>
    <source>
        <strain evidence="2">SGP5-SGP5p</strain>
        <tissue evidence="2">Aerial part</tissue>
    </source>
</reference>
<dbReference type="PANTHER" id="PTHR44743:SF10">
    <property type="entry name" value="J DOMAIN-CONTAINING PROTEIN"/>
    <property type="match status" value="1"/>
</dbReference>
<feature type="domain" description="J" evidence="1">
    <location>
        <begin position="17"/>
        <end position="86"/>
    </location>
</feature>